<dbReference type="RefSeq" id="WP_367773304.1">
    <property type="nucleotide sequence ID" value="NZ_CP165625.1"/>
</dbReference>
<dbReference type="Pfam" id="PF13239">
    <property type="entry name" value="2TM"/>
    <property type="match status" value="1"/>
</dbReference>
<dbReference type="InterPro" id="IPR025698">
    <property type="entry name" value="2TM_dom"/>
</dbReference>
<evidence type="ECO:0000313" key="3">
    <source>
        <dbReference type="EMBL" id="XDU95455.1"/>
    </source>
</evidence>
<evidence type="ECO:0000256" key="1">
    <source>
        <dbReference type="SAM" id="Phobius"/>
    </source>
</evidence>
<feature type="domain" description="2TM" evidence="2">
    <location>
        <begin position="10"/>
        <end position="90"/>
    </location>
</feature>
<keyword evidence="1" id="KW-1133">Transmembrane helix</keyword>
<sequence length="113" mass="14066">MEREQHELYEYARKRLKQKKRLYFHFVVLFLASLFLFVSTKILNFGINSNWYIWIITIWFFLFLLHFIKVYITDRFMNKNWERDQIDRLVALQQKKIEELQSQITEEPSKLAQ</sequence>
<accession>A0AB39W0U1</accession>
<keyword evidence="1" id="KW-0472">Membrane</keyword>
<reference evidence="3" key="1">
    <citation type="submission" date="2024-07" db="EMBL/GenBank/DDBJ databases">
        <authorList>
            <person name="Biller S.J."/>
        </authorList>
    </citation>
    <scope>NUCLEOTIDE SEQUENCE</scope>
    <source>
        <strain evidence="3">WC2409</strain>
    </source>
</reference>
<organism evidence="3">
    <name type="scientific">Flavobacterium sp. WC2409</name>
    <dbReference type="NCBI Taxonomy" id="3234139"/>
    <lineage>
        <taxon>Bacteria</taxon>
        <taxon>Pseudomonadati</taxon>
        <taxon>Bacteroidota</taxon>
        <taxon>Flavobacteriia</taxon>
        <taxon>Flavobacteriales</taxon>
        <taxon>Flavobacteriaceae</taxon>
        <taxon>Flavobacterium</taxon>
    </lineage>
</organism>
<name>A0AB39W0U1_9FLAO</name>
<dbReference type="EMBL" id="CP165625">
    <property type="protein sequence ID" value="XDU95455.1"/>
    <property type="molecule type" value="Genomic_DNA"/>
</dbReference>
<feature type="transmembrane region" description="Helical" evidence="1">
    <location>
        <begin position="51"/>
        <end position="72"/>
    </location>
</feature>
<gene>
    <name evidence="3" type="ORF">AB3G34_16405</name>
</gene>
<feature type="transmembrane region" description="Helical" evidence="1">
    <location>
        <begin position="21"/>
        <end position="39"/>
    </location>
</feature>
<protein>
    <submittedName>
        <fullName evidence="3">2TM domain-containing protein</fullName>
    </submittedName>
</protein>
<dbReference type="AlphaFoldDB" id="A0AB39W0U1"/>
<proteinExistence type="predicted"/>
<keyword evidence="1" id="KW-0812">Transmembrane</keyword>
<evidence type="ECO:0000259" key="2">
    <source>
        <dbReference type="Pfam" id="PF13239"/>
    </source>
</evidence>